<name>A0A448WER8_9PLAT</name>
<accession>A0A448WER8</accession>
<dbReference type="Proteomes" id="UP000784294">
    <property type="component" value="Unassembled WGS sequence"/>
</dbReference>
<evidence type="ECO:0000313" key="2">
    <source>
        <dbReference type="EMBL" id="VEL09988.1"/>
    </source>
</evidence>
<feature type="compositionally biased region" description="Basic and acidic residues" evidence="1">
    <location>
        <begin position="63"/>
        <end position="74"/>
    </location>
</feature>
<comment type="caution">
    <text evidence="2">The sequence shown here is derived from an EMBL/GenBank/DDBJ whole genome shotgun (WGS) entry which is preliminary data.</text>
</comment>
<gene>
    <name evidence="2" type="ORF">PXEA_LOCUS3428</name>
</gene>
<sequence length="203" mass="22271">MQTALSSRGDVTKTGAIDGSNKNVDRINSSLPMPSYRPNFDGNVDPANTILNMIDDDTTTDQNKSRTDESEKDANGTATSAGCYHLSISQIASSHHPPKKFNSRYASFQESTVVTKKKCHVPSDRGFVKPLFGSVSANVPIRGDKIGKMSDSSETGPREETTLEVEERSLNLVDKTFQISPSADMDEREFNVSGESDFFCIHR</sequence>
<dbReference type="AlphaFoldDB" id="A0A448WER8"/>
<dbReference type="EMBL" id="CAAALY010007748">
    <property type="protein sequence ID" value="VEL09988.1"/>
    <property type="molecule type" value="Genomic_DNA"/>
</dbReference>
<keyword evidence="3" id="KW-1185">Reference proteome</keyword>
<reference evidence="2" key="1">
    <citation type="submission" date="2018-11" db="EMBL/GenBank/DDBJ databases">
        <authorList>
            <consortium name="Pathogen Informatics"/>
        </authorList>
    </citation>
    <scope>NUCLEOTIDE SEQUENCE</scope>
</reference>
<protein>
    <submittedName>
        <fullName evidence="2">Uncharacterized protein</fullName>
    </submittedName>
</protein>
<evidence type="ECO:0000313" key="3">
    <source>
        <dbReference type="Proteomes" id="UP000784294"/>
    </source>
</evidence>
<proteinExistence type="predicted"/>
<feature type="region of interest" description="Disordered" evidence="1">
    <location>
        <begin position="143"/>
        <end position="163"/>
    </location>
</feature>
<feature type="compositionally biased region" description="Polar residues" evidence="1">
    <location>
        <begin position="20"/>
        <end position="32"/>
    </location>
</feature>
<evidence type="ECO:0000256" key="1">
    <source>
        <dbReference type="SAM" id="MobiDB-lite"/>
    </source>
</evidence>
<feature type="region of interest" description="Disordered" evidence="1">
    <location>
        <begin position="1"/>
        <end position="41"/>
    </location>
</feature>
<feature type="region of interest" description="Disordered" evidence="1">
    <location>
        <begin position="54"/>
        <end position="78"/>
    </location>
</feature>
<organism evidence="2 3">
    <name type="scientific">Protopolystoma xenopodis</name>
    <dbReference type="NCBI Taxonomy" id="117903"/>
    <lineage>
        <taxon>Eukaryota</taxon>
        <taxon>Metazoa</taxon>
        <taxon>Spiralia</taxon>
        <taxon>Lophotrochozoa</taxon>
        <taxon>Platyhelminthes</taxon>
        <taxon>Monogenea</taxon>
        <taxon>Polyopisthocotylea</taxon>
        <taxon>Polystomatidea</taxon>
        <taxon>Polystomatidae</taxon>
        <taxon>Protopolystoma</taxon>
    </lineage>
</organism>